<comment type="caution">
    <text evidence="2">The sequence shown here is derived from an EMBL/GenBank/DDBJ whole genome shotgun (WGS) entry which is preliminary data.</text>
</comment>
<feature type="region of interest" description="Disordered" evidence="1">
    <location>
        <begin position="18"/>
        <end position="47"/>
    </location>
</feature>
<accession>A0A4Z2EWE4</accession>
<dbReference type="Proteomes" id="UP000314294">
    <property type="component" value="Unassembled WGS sequence"/>
</dbReference>
<feature type="region of interest" description="Disordered" evidence="1">
    <location>
        <begin position="63"/>
        <end position="100"/>
    </location>
</feature>
<proteinExistence type="predicted"/>
<protein>
    <submittedName>
        <fullName evidence="2">Uncharacterized protein</fullName>
    </submittedName>
</protein>
<sequence>MLWRATWLSKEPAMLPTSLLARQREEENERGGRWKGKRGEGGEEGRRRTWRLGSIEAWRGRRGGSACERVEGGRPGAFSQSGQRGEATGGRKPELYPESGSRAGVRLLHCDVPLPVDQPLGV</sequence>
<dbReference type="AlphaFoldDB" id="A0A4Z2EWE4"/>
<keyword evidence="3" id="KW-1185">Reference proteome</keyword>
<evidence type="ECO:0000256" key="1">
    <source>
        <dbReference type="SAM" id="MobiDB-lite"/>
    </source>
</evidence>
<dbReference type="EMBL" id="SRLO01002293">
    <property type="protein sequence ID" value="TNN33266.1"/>
    <property type="molecule type" value="Genomic_DNA"/>
</dbReference>
<name>A0A4Z2EWE4_9TELE</name>
<reference evidence="2 3" key="1">
    <citation type="submission" date="2019-03" db="EMBL/GenBank/DDBJ databases">
        <title>First draft genome of Liparis tanakae, snailfish: a comprehensive survey of snailfish specific genes.</title>
        <authorList>
            <person name="Kim W."/>
            <person name="Song I."/>
            <person name="Jeong J.-H."/>
            <person name="Kim D."/>
            <person name="Kim S."/>
            <person name="Ryu S."/>
            <person name="Song J.Y."/>
            <person name="Lee S.K."/>
        </authorList>
    </citation>
    <scope>NUCLEOTIDE SEQUENCE [LARGE SCALE GENOMIC DNA]</scope>
    <source>
        <tissue evidence="2">Muscle</tissue>
    </source>
</reference>
<evidence type="ECO:0000313" key="3">
    <source>
        <dbReference type="Proteomes" id="UP000314294"/>
    </source>
</evidence>
<organism evidence="2 3">
    <name type="scientific">Liparis tanakae</name>
    <name type="common">Tanaka's snailfish</name>
    <dbReference type="NCBI Taxonomy" id="230148"/>
    <lineage>
        <taxon>Eukaryota</taxon>
        <taxon>Metazoa</taxon>
        <taxon>Chordata</taxon>
        <taxon>Craniata</taxon>
        <taxon>Vertebrata</taxon>
        <taxon>Euteleostomi</taxon>
        <taxon>Actinopterygii</taxon>
        <taxon>Neopterygii</taxon>
        <taxon>Teleostei</taxon>
        <taxon>Neoteleostei</taxon>
        <taxon>Acanthomorphata</taxon>
        <taxon>Eupercaria</taxon>
        <taxon>Perciformes</taxon>
        <taxon>Cottioidei</taxon>
        <taxon>Cottales</taxon>
        <taxon>Liparidae</taxon>
        <taxon>Liparis</taxon>
    </lineage>
</organism>
<feature type="compositionally biased region" description="Basic and acidic residues" evidence="1">
    <location>
        <begin position="22"/>
        <end position="47"/>
    </location>
</feature>
<evidence type="ECO:0000313" key="2">
    <source>
        <dbReference type="EMBL" id="TNN33266.1"/>
    </source>
</evidence>
<gene>
    <name evidence="2" type="ORF">EYF80_056566</name>
</gene>